<dbReference type="EMBL" id="CM047743">
    <property type="protein sequence ID" value="KAJ0030244.1"/>
    <property type="molecule type" value="Genomic_DNA"/>
</dbReference>
<protein>
    <submittedName>
        <fullName evidence="1">Uncharacterized protein</fullName>
    </submittedName>
</protein>
<sequence>MLVSFKNKLFALAVLMAAISTDAQTICNMLAAGLTACKPVWDTSKPNPADCNVLLGSLACRYAI</sequence>
<keyword evidence="2" id="KW-1185">Reference proteome</keyword>
<comment type="caution">
    <text evidence="1">The sequence shown here is derived from an EMBL/GenBank/DDBJ whole genome shotgun (WGS) entry which is preliminary data.</text>
</comment>
<organism evidence="1 2">
    <name type="scientific">Pistacia integerrima</name>
    <dbReference type="NCBI Taxonomy" id="434235"/>
    <lineage>
        <taxon>Eukaryota</taxon>
        <taxon>Viridiplantae</taxon>
        <taxon>Streptophyta</taxon>
        <taxon>Embryophyta</taxon>
        <taxon>Tracheophyta</taxon>
        <taxon>Spermatophyta</taxon>
        <taxon>Magnoliopsida</taxon>
        <taxon>eudicotyledons</taxon>
        <taxon>Gunneridae</taxon>
        <taxon>Pentapetalae</taxon>
        <taxon>rosids</taxon>
        <taxon>malvids</taxon>
        <taxon>Sapindales</taxon>
        <taxon>Anacardiaceae</taxon>
        <taxon>Pistacia</taxon>
    </lineage>
</organism>
<proteinExistence type="predicted"/>
<reference evidence="2" key="1">
    <citation type="journal article" date="2023" name="G3 (Bethesda)">
        <title>Genome assembly and association tests identify interacting loci associated with vigor, precocity, and sex in interspecific pistachio rootstocks.</title>
        <authorList>
            <person name="Palmer W."/>
            <person name="Jacygrad E."/>
            <person name="Sagayaradj S."/>
            <person name="Cavanaugh K."/>
            <person name="Han R."/>
            <person name="Bertier L."/>
            <person name="Beede B."/>
            <person name="Kafkas S."/>
            <person name="Golino D."/>
            <person name="Preece J."/>
            <person name="Michelmore R."/>
        </authorList>
    </citation>
    <scope>NUCLEOTIDE SEQUENCE [LARGE SCALE GENOMIC DNA]</scope>
</reference>
<accession>A0ACC0Y6L2</accession>
<evidence type="ECO:0000313" key="2">
    <source>
        <dbReference type="Proteomes" id="UP001163603"/>
    </source>
</evidence>
<evidence type="ECO:0000313" key="1">
    <source>
        <dbReference type="EMBL" id="KAJ0030244.1"/>
    </source>
</evidence>
<name>A0ACC0Y6L2_9ROSI</name>
<gene>
    <name evidence="1" type="ORF">Pint_14365</name>
</gene>
<dbReference type="Proteomes" id="UP001163603">
    <property type="component" value="Chromosome 8"/>
</dbReference>